<evidence type="ECO:0000259" key="2">
    <source>
        <dbReference type="PROSITE" id="PS50006"/>
    </source>
</evidence>
<proteinExistence type="predicted"/>
<evidence type="ECO:0000256" key="1">
    <source>
        <dbReference type="ARBA" id="ARBA00022553"/>
    </source>
</evidence>
<accession>A0ABN0QVH2</accession>
<feature type="domain" description="FHA" evidence="2">
    <location>
        <begin position="1"/>
        <end position="33"/>
    </location>
</feature>
<dbReference type="InterPro" id="IPR000253">
    <property type="entry name" value="FHA_dom"/>
</dbReference>
<name>A0ABN0QVH2_MYCUL</name>
<dbReference type="Pfam" id="PF00498">
    <property type="entry name" value="FHA"/>
    <property type="match status" value="1"/>
</dbReference>
<evidence type="ECO:0000313" key="3">
    <source>
        <dbReference type="EMBL" id="EUA88762.1"/>
    </source>
</evidence>
<dbReference type="InterPro" id="IPR008984">
    <property type="entry name" value="SMAD_FHA_dom_sf"/>
</dbReference>
<sequence>MSRRHAEFRLEGNEFSVVDVGSLNGTYVNRGRLIRPCWQTATRFKSASSAWSS</sequence>
<comment type="caution">
    <text evidence="3">The sequence shown here is derived from an EMBL/GenBank/DDBJ whole genome shotgun (WGS) entry which is preliminary data.</text>
</comment>
<dbReference type="Gene3D" id="2.60.200.20">
    <property type="match status" value="1"/>
</dbReference>
<evidence type="ECO:0000313" key="4">
    <source>
        <dbReference type="Proteomes" id="UP000020681"/>
    </source>
</evidence>
<keyword evidence="4" id="KW-1185">Reference proteome</keyword>
<dbReference type="SUPFAM" id="SSF49879">
    <property type="entry name" value="SMAD/FHA domain"/>
    <property type="match status" value="1"/>
</dbReference>
<protein>
    <submittedName>
        <fullName evidence="3">Oxoglutarate dehydrogenase inhibitor</fullName>
    </submittedName>
</protein>
<dbReference type="PROSITE" id="PS50006">
    <property type="entry name" value="FHA_DOMAIN"/>
    <property type="match status" value="1"/>
</dbReference>
<gene>
    <name evidence="3" type="ORF">I551_4761</name>
</gene>
<keyword evidence="1" id="KW-0597">Phosphoprotein</keyword>
<reference evidence="3 4" key="1">
    <citation type="submission" date="2014-01" db="EMBL/GenBank/DDBJ databases">
        <authorList>
            <person name="Dobos K."/>
            <person name="Lenaerts A."/>
            <person name="Ordway D."/>
            <person name="DeGroote M.A."/>
            <person name="Parker T."/>
            <person name="Sizemore C."/>
            <person name="Tallon L.J."/>
            <person name="Sadzewicz L.K."/>
            <person name="Sengamalay N."/>
            <person name="Fraser C.M."/>
            <person name="Hine E."/>
            <person name="Shefchek K.A."/>
            <person name="Das S.P."/>
            <person name="Tettelin H."/>
        </authorList>
    </citation>
    <scope>NUCLEOTIDE SEQUENCE [LARGE SCALE GENOMIC DNA]</scope>
    <source>
        <strain evidence="3 4">Harvey</strain>
    </source>
</reference>
<dbReference type="Proteomes" id="UP000020681">
    <property type="component" value="Unassembled WGS sequence"/>
</dbReference>
<dbReference type="EMBL" id="JAOL01000133">
    <property type="protein sequence ID" value="EUA88762.1"/>
    <property type="molecule type" value="Genomic_DNA"/>
</dbReference>
<organism evidence="3 4">
    <name type="scientific">Mycobacterium ulcerans str. Harvey</name>
    <dbReference type="NCBI Taxonomy" id="1299332"/>
    <lineage>
        <taxon>Bacteria</taxon>
        <taxon>Bacillati</taxon>
        <taxon>Actinomycetota</taxon>
        <taxon>Actinomycetes</taxon>
        <taxon>Mycobacteriales</taxon>
        <taxon>Mycobacteriaceae</taxon>
        <taxon>Mycobacterium</taxon>
        <taxon>Mycobacterium ulcerans group</taxon>
    </lineage>
</organism>